<reference evidence="3 4" key="1">
    <citation type="submission" date="2023-07" db="EMBL/GenBank/DDBJ databases">
        <title>Genomic Encyclopedia of Type Strains, Phase IV (KMG-IV): sequencing the most valuable type-strain genomes for metagenomic binning, comparative biology and taxonomic classification.</title>
        <authorList>
            <person name="Goeker M."/>
        </authorList>
    </citation>
    <scope>NUCLEOTIDE SEQUENCE [LARGE SCALE GENOMIC DNA]</scope>
    <source>
        <strain evidence="3 4">DSM 1400</strain>
    </source>
</reference>
<name>A0ABU0JQE8_HATLI</name>
<evidence type="ECO:0000256" key="1">
    <source>
        <dbReference type="SAM" id="SignalP"/>
    </source>
</evidence>
<accession>A0ABU0JQE8</accession>
<evidence type="ECO:0000313" key="3">
    <source>
        <dbReference type="EMBL" id="MDQ0478660.1"/>
    </source>
</evidence>
<dbReference type="Gene3D" id="3.10.450.590">
    <property type="match status" value="1"/>
</dbReference>
<evidence type="ECO:0000313" key="4">
    <source>
        <dbReference type="Proteomes" id="UP001224418"/>
    </source>
</evidence>
<organism evidence="3 4">
    <name type="scientific">Hathewaya limosa</name>
    <name type="common">Clostridium limosum</name>
    <dbReference type="NCBI Taxonomy" id="1536"/>
    <lineage>
        <taxon>Bacteria</taxon>
        <taxon>Bacillati</taxon>
        <taxon>Bacillota</taxon>
        <taxon>Clostridia</taxon>
        <taxon>Eubacteriales</taxon>
        <taxon>Clostridiaceae</taxon>
        <taxon>Hathewaya</taxon>
    </lineage>
</organism>
<evidence type="ECO:0000259" key="2">
    <source>
        <dbReference type="Pfam" id="PF13026"/>
    </source>
</evidence>
<dbReference type="RefSeq" id="WP_307354898.1">
    <property type="nucleotide sequence ID" value="NZ_BAAACJ010000008.1"/>
</dbReference>
<dbReference type="Proteomes" id="UP001224418">
    <property type="component" value="Unassembled WGS sequence"/>
</dbReference>
<proteinExistence type="predicted"/>
<keyword evidence="1" id="KW-0732">Signal</keyword>
<dbReference type="Pfam" id="PF13026">
    <property type="entry name" value="DUF3887"/>
    <property type="match status" value="1"/>
</dbReference>
<sequence length="129" mass="14767">MKKLYKFIIGILCMCMLGGCGASKLSDNYNENKLKESSEKLIDCFNNEKYDNIVDGMDDSLKKQVSSDQLKEAWSNFKKVGKYKSISKIIFQEKNSIAIVVVIAQYENSNVQFTLSYNKDMKLVGVYFK</sequence>
<dbReference type="EMBL" id="JAUSWN010000002">
    <property type="protein sequence ID" value="MDQ0478660.1"/>
    <property type="molecule type" value="Genomic_DNA"/>
</dbReference>
<feature type="signal peptide" evidence="1">
    <location>
        <begin position="1"/>
        <end position="22"/>
    </location>
</feature>
<feature type="domain" description="DUF3887" evidence="2">
    <location>
        <begin position="38"/>
        <end position="125"/>
    </location>
</feature>
<protein>
    <recommendedName>
        <fullName evidence="2">DUF3887 domain-containing protein</fullName>
    </recommendedName>
</protein>
<keyword evidence="4" id="KW-1185">Reference proteome</keyword>
<gene>
    <name evidence="3" type="ORF">QOZ93_000369</name>
</gene>
<comment type="caution">
    <text evidence="3">The sequence shown here is derived from an EMBL/GenBank/DDBJ whole genome shotgun (WGS) entry which is preliminary data.</text>
</comment>
<dbReference type="InterPro" id="IPR024981">
    <property type="entry name" value="DUF3887"/>
</dbReference>
<feature type="chain" id="PRO_5046273637" description="DUF3887 domain-containing protein" evidence="1">
    <location>
        <begin position="23"/>
        <end position="129"/>
    </location>
</feature>
<dbReference type="PROSITE" id="PS51257">
    <property type="entry name" value="PROKAR_LIPOPROTEIN"/>
    <property type="match status" value="1"/>
</dbReference>